<dbReference type="Pfam" id="PF00229">
    <property type="entry name" value="TNF"/>
    <property type="match status" value="1"/>
</dbReference>
<comment type="caution">
    <text evidence="4">The sequence shown here is derived from an EMBL/GenBank/DDBJ whole genome shotgun (WGS) entry which is preliminary data.</text>
</comment>
<accession>A0AA88SK36</accession>
<dbReference type="GO" id="GO:0006955">
    <property type="term" value="P:immune response"/>
    <property type="evidence" value="ECO:0007669"/>
    <property type="project" value="InterPro"/>
</dbReference>
<keyword evidence="5" id="KW-1185">Reference proteome</keyword>
<dbReference type="InterPro" id="IPR006052">
    <property type="entry name" value="TNF_dom"/>
</dbReference>
<evidence type="ECO:0000313" key="4">
    <source>
        <dbReference type="EMBL" id="KAK2840615.1"/>
    </source>
</evidence>
<sequence>MELKDSCPEGRESYTIFMETDAILRNQRSLRRELCISRMLIFILLIVCTVSSVIRCIQQIPNGKNNDIMNKEKANETFASFISTSEDVNSADVQTPLTAFLKIAGCPNLTRSWLTWTPYSQRFSNFTLIDDGETLVMPHSGWYHFNLQITYAGKENNPMERQINLSHNIFKYSDSYNWKPVIINTVYETVYSEKHWAKSVSSEVSHVLKKGDKVKVLSRNVPLIDCGGDPWTRNFLVVNFVSEIREL</sequence>
<keyword evidence="2" id="KW-1133">Transmembrane helix</keyword>
<evidence type="ECO:0000313" key="5">
    <source>
        <dbReference type="Proteomes" id="UP001187315"/>
    </source>
</evidence>
<organism evidence="4 5">
    <name type="scientific">Tachysurus vachellii</name>
    <name type="common">Darkbarbel catfish</name>
    <name type="synonym">Pelteobagrus vachellii</name>
    <dbReference type="NCBI Taxonomy" id="175792"/>
    <lineage>
        <taxon>Eukaryota</taxon>
        <taxon>Metazoa</taxon>
        <taxon>Chordata</taxon>
        <taxon>Craniata</taxon>
        <taxon>Vertebrata</taxon>
        <taxon>Euteleostomi</taxon>
        <taxon>Actinopterygii</taxon>
        <taxon>Neopterygii</taxon>
        <taxon>Teleostei</taxon>
        <taxon>Ostariophysi</taxon>
        <taxon>Siluriformes</taxon>
        <taxon>Bagridae</taxon>
        <taxon>Tachysurus</taxon>
    </lineage>
</organism>
<comment type="similarity">
    <text evidence="1">Belongs to the tumor necrosis factor family.</text>
</comment>
<dbReference type="Proteomes" id="UP001187315">
    <property type="component" value="Unassembled WGS sequence"/>
</dbReference>
<dbReference type="AlphaFoldDB" id="A0AA88SK36"/>
<gene>
    <name evidence="4" type="ORF">Q7C36_012194</name>
</gene>
<dbReference type="GO" id="GO:0005164">
    <property type="term" value="F:tumor necrosis factor receptor binding"/>
    <property type="evidence" value="ECO:0007669"/>
    <property type="project" value="InterPro"/>
</dbReference>
<dbReference type="GO" id="GO:0016020">
    <property type="term" value="C:membrane"/>
    <property type="evidence" value="ECO:0007669"/>
    <property type="project" value="InterPro"/>
</dbReference>
<dbReference type="Gene3D" id="2.60.120.40">
    <property type="match status" value="1"/>
</dbReference>
<dbReference type="SUPFAM" id="SSF49842">
    <property type="entry name" value="TNF-like"/>
    <property type="match status" value="1"/>
</dbReference>
<feature type="domain" description="THD" evidence="3">
    <location>
        <begin position="122"/>
        <end position="225"/>
    </location>
</feature>
<evidence type="ECO:0000256" key="1">
    <source>
        <dbReference type="ARBA" id="ARBA00008670"/>
    </source>
</evidence>
<keyword evidence="2" id="KW-0472">Membrane</keyword>
<dbReference type="EMBL" id="JAVHJS010000012">
    <property type="protein sequence ID" value="KAK2840615.1"/>
    <property type="molecule type" value="Genomic_DNA"/>
</dbReference>
<protein>
    <recommendedName>
        <fullName evidence="3">THD domain-containing protein</fullName>
    </recommendedName>
</protein>
<proteinExistence type="inferred from homology"/>
<feature type="transmembrane region" description="Helical" evidence="2">
    <location>
        <begin position="35"/>
        <end position="54"/>
    </location>
</feature>
<name>A0AA88SK36_TACVA</name>
<keyword evidence="2" id="KW-0812">Transmembrane</keyword>
<dbReference type="InterPro" id="IPR008983">
    <property type="entry name" value="Tumour_necrosis_fac-like_dom"/>
</dbReference>
<evidence type="ECO:0000256" key="2">
    <source>
        <dbReference type="SAM" id="Phobius"/>
    </source>
</evidence>
<evidence type="ECO:0000259" key="3">
    <source>
        <dbReference type="Pfam" id="PF00229"/>
    </source>
</evidence>
<reference evidence="4" key="1">
    <citation type="submission" date="2023-08" db="EMBL/GenBank/DDBJ databases">
        <title>Pelteobagrus vachellii genome.</title>
        <authorList>
            <person name="Liu H."/>
        </authorList>
    </citation>
    <scope>NUCLEOTIDE SEQUENCE</scope>
    <source>
        <strain evidence="4">PRFRI_2022a</strain>
        <tissue evidence="4">Muscle</tissue>
    </source>
</reference>